<proteinExistence type="predicted"/>
<dbReference type="VEuPathDB" id="FungiDB:FGRAMPH1_01G23821"/>
<evidence type="ECO:0000313" key="3">
    <source>
        <dbReference type="Proteomes" id="UP000070720"/>
    </source>
</evidence>
<reference evidence="1 3" key="3">
    <citation type="journal article" date="2015" name="BMC Genomics">
        <title>The completed genome sequence of the pathogenic ascomycete fungus Fusarium graminearum.</title>
        <authorList>
            <person name="King R."/>
            <person name="Urban M."/>
            <person name="Hammond-Kosack M.C."/>
            <person name="Hassani-Pak K."/>
            <person name="Hammond-Kosack K.E."/>
        </authorList>
    </citation>
    <scope>NUCLEOTIDE SEQUENCE [LARGE SCALE GENOMIC DNA]</scope>
    <source>
        <strain evidence="3">ATCC MYA-4620 / CBS 123657 / FGSC 9075 / NRRL 31084 / PH-1</strain>
        <strain evidence="1">PH-1</strain>
    </source>
</reference>
<reference evidence="2 3" key="1">
    <citation type="journal article" date="2007" name="Science">
        <title>The Fusarium graminearum genome reveals a link between localized polymorphism and pathogen specialization.</title>
        <authorList>
            <person name="Cuomo C.A."/>
            <person name="Gueldener U."/>
            <person name="Xu J.-R."/>
            <person name="Trail F."/>
            <person name="Turgeon B.G."/>
            <person name="Di Pietro A."/>
            <person name="Walton J.D."/>
            <person name="Ma L.-J."/>
            <person name="Baker S.E."/>
            <person name="Rep M."/>
            <person name="Adam G."/>
            <person name="Antoniw J."/>
            <person name="Baldwin T."/>
            <person name="Calvo S.E."/>
            <person name="Chang Y.-L."/>
            <person name="DeCaprio D."/>
            <person name="Gale L.R."/>
            <person name="Gnerre S."/>
            <person name="Goswami R.S."/>
            <person name="Hammond-Kosack K."/>
            <person name="Harris L.J."/>
            <person name="Hilburn K."/>
            <person name="Kennell J.C."/>
            <person name="Kroken S."/>
            <person name="Magnuson J.K."/>
            <person name="Mannhaupt G."/>
            <person name="Mauceli E.W."/>
            <person name="Mewes H.-W."/>
            <person name="Mitterbauer R."/>
            <person name="Muehlbauer G."/>
            <person name="Muensterkoetter M."/>
            <person name="Nelson D."/>
            <person name="O'Donnell K."/>
            <person name="Ouellet T."/>
            <person name="Qi W."/>
            <person name="Quesneville H."/>
            <person name="Roncero M.I.G."/>
            <person name="Seong K.-Y."/>
            <person name="Tetko I.V."/>
            <person name="Urban M."/>
            <person name="Waalwijk C."/>
            <person name="Ward T.J."/>
            <person name="Yao J."/>
            <person name="Birren B.W."/>
            <person name="Kistler H.C."/>
        </authorList>
    </citation>
    <scope>NUCLEOTIDE SEQUENCE [LARGE SCALE GENOMIC DNA]</scope>
    <source>
        <strain evidence="3">ATCC MYA-4620 / CBS 123657 / FGSC 9075 / NRRL 31084 / PH-1</strain>
        <strain evidence="2">PH-1 / ATCC MYA-4620 / FGSC 9075 / NRRL 31084</strain>
    </source>
</reference>
<dbReference type="EMBL" id="HG970335">
    <property type="protein sequence ID" value="CEF85118.1"/>
    <property type="molecule type" value="Genomic_DNA"/>
</dbReference>
<dbReference type="EnsemblFungi" id="CEF85118">
    <property type="protein sequence ID" value="CEF85118"/>
    <property type="gene ID" value="FGRRES_13049"/>
</dbReference>
<dbReference type="KEGG" id="fgr:FGSG_13049"/>
<dbReference type="InParanoid" id="I1S871"/>
<accession>A0A098DW69</accession>
<dbReference type="RefSeq" id="XP_011326739.1">
    <property type="nucleotide sequence ID" value="XM_011328437.1"/>
</dbReference>
<organism evidence="1 3">
    <name type="scientific">Gibberella zeae (strain ATCC MYA-4620 / CBS 123657 / FGSC 9075 / NRRL 31084 / PH-1)</name>
    <name type="common">Wheat head blight fungus</name>
    <name type="synonym">Fusarium graminearum</name>
    <dbReference type="NCBI Taxonomy" id="229533"/>
    <lineage>
        <taxon>Eukaryota</taxon>
        <taxon>Fungi</taxon>
        <taxon>Dikarya</taxon>
        <taxon>Ascomycota</taxon>
        <taxon>Pezizomycotina</taxon>
        <taxon>Sordariomycetes</taxon>
        <taxon>Hypocreomycetidae</taxon>
        <taxon>Hypocreales</taxon>
        <taxon>Nectriaceae</taxon>
        <taxon>Fusarium</taxon>
    </lineage>
</organism>
<reference evidence="2" key="4">
    <citation type="submission" date="2017-01" db="UniProtKB">
        <authorList>
            <consortium name="EnsemblFungi"/>
        </authorList>
    </citation>
    <scope>IDENTIFICATION</scope>
    <source>
        <strain evidence="2">PH-1 / ATCC MYA-4620 / FGSC 9075 / NRRL 31084</strain>
    </source>
</reference>
<name>I1S871_GIBZE</name>
<evidence type="ECO:0000313" key="1">
    <source>
        <dbReference type="EMBL" id="CEF85118.1"/>
    </source>
</evidence>
<accession>I1S871</accession>
<gene>
    <name evidence="1" type="ORF">FGRAMPH1_01T23821</name>
</gene>
<keyword evidence="3" id="KW-1185">Reference proteome</keyword>
<dbReference type="Proteomes" id="UP000070720">
    <property type="component" value="Chromosome 4"/>
</dbReference>
<reference evidence="2 3" key="2">
    <citation type="journal article" date="2010" name="Nature">
        <title>Comparative genomics reveals mobile pathogenicity chromosomes in Fusarium.</title>
        <authorList>
            <person name="Ma L.J."/>
            <person name="van der Does H.C."/>
            <person name="Borkovich K.A."/>
            <person name="Coleman J.J."/>
            <person name="Daboussi M.J."/>
            <person name="Di Pietro A."/>
            <person name="Dufresne M."/>
            <person name="Freitag M."/>
            <person name="Grabherr M."/>
            <person name="Henrissat B."/>
            <person name="Houterman P.M."/>
            <person name="Kang S."/>
            <person name="Shim W.B."/>
            <person name="Woloshuk C."/>
            <person name="Xie X."/>
            <person name="Xu J.R."/>
            <person name="Antoniw J."/>
            <person name="Baker S.E."/>
            <person name="Bluhm B.H."/>
            <person name="Breakspear A."/>
            <person name="Brown D.W."/>
            <person name="Butchko R.A."/>
            <person name="Chapman S."/>
            <person name="Coulson R."/>
            <person name="Coutinho P.M."/>
            <person name="Danchin E.G."/>
            <person name="Diener A."/>
            <person name="Gale L.R."/>
            <person name="Gardiner D.M."/>
            <person name="Goff S."/>
            <person name="Hammond-Kosack K.E."/>
            <person name="Hilburn K."/>
            <person name="Hua-Van A."/>
            <person name="Jonkers W."/>
            <person name="Kazan K."/>
            <person name="Kodira C.D."/>
            <person name="Koehrsen M."/>
            <person name="Kumar L."/>
            <person name="Lee Y.H."/>
            <person name="Li L."/>
            <person name="Manners J.M."/>
            <person name="Miranda-Saavedra D."/>
            <person name="Mukherjee M."/>
            <person name="Park G."/>
            <person name="Park J."/>
            <person name="Park S.Y."/>
            <person name="Proctor R.H."/>
            <person name="Regev A."/>
            <person name="Ruiz-Roldan M.C."/>
            <person name="Sain D."/>
            <person name="Sakthikumar S."/>
            <person name="Sykes S."/>
            <person name="Schwartz D.C."/>
            <person name="Turgeon B.G."/>
            <person name="Wapinski I."/>
            <person name="Yoder O."/>
            <person name="Young S."/>
            <person name="Zeng Q."/>
            <person name="Zhou S."/>
            <person name="Galagan J."/>
            <person name="Cuomo C.A."/>
            <person name="Kistler H.C."/>
            <person name="Rep M."/>
        </authorList>
    </citation>
    <scope>GENOME REANNOTATION</scope>
    <source>
        <strain evidence="3">ATCC MYA-4620 / CBS 123657 / FGSC 9075 / NRRL 31084 / PH-1</strain>
        <strain evidence="2">PH-1 / ATCC MYA-4620 / FGSC 9075 / NRRL 31084</strain>
    </source>
</reference>
<protein>
    <submittedName>
        <fullName evidence="1">Chromosome 4, complete genome</fullName>
    </submittedName>
</protein>
<sequence length="209" mass="22936">MGSPAPANGTLDSPWLGAYKPSSWGFQVPLGPGCWAARGLRAFTPLLSLSLSSGSRGDEILGPRAQQGAIPRLRWMEYRTTEAEDAQQWGELPHVTSNCMPFSALSLFVLGCIRPAPATPKPTQWSSSIHVFAAHHNKDRETRKQKLKKYYAVPRVSLRPLPTLMNMDKANLLNGACRDDLLLVMVGACLPTSSSHAKPLYREQGFIHS</sequence>
<dbReference type="HOGENOM" id="CLU_1315510_0_0_1"/>
<evidence type="ECO:0000313" key="2">
    <source>
        <dbReference type="EnsemblFungi" id="CEF85118"/>
    </source>
</evidence>
<dbReference type="AlphaFoldDB" id="I1S871"/>